<feature type="domain" description="HTH LytTR-type" evidence="2">
    <location>
        <begin position="178"/>
        <end position="284"/>
    </location>
</feature>
<evidence type="ECO:0000313" key="4">
    <source>
        <dbReference type="Proteomes" id="UP000024547"/>
    </source>
</evidence>
<comment type="caution">
    <text evidence="3">The sequence shown here is derived from an EMBL/GenBank/DDBJ whole genome shotgun (WGS) entry which is preliminary data.</text>
</comment>
<dbReference type="STRING" id="1280948.HY36_04560"/>
<dbReference type="PIRSF" id="PIRSF031767">
    <property type="entry name" value="MHYE_LytTR"/>
    <property type="match status" value="1"/>
</dbReference>
<dbReference type="Proteomes" id="UP000024547">
    <property type="component" value="Unassembled WGS sequence"/>
</dbReference>
<feature type="transmembrane region" description="Helical" evidence="1">
    <location>
        <begin position="88"/>
        <end position="111"/>
    </location>
</feature>
<organism evidence="3 4">
    <name type="scientific">Hyphomonas atlantica</name>
    <dbReference type="NCBI Taxonomy" id="1280948"/>
    <lineage>
        <taxon>Bacteria</taxon>
        <taxon>Pseudomonadati</taxon>
        <taxon>Pseudomonadota</taxon>
        <taxon>Alphaproteobacteria</taxon>
        <taxon>Hyphomonadales</taxon>
        <taxon>Hyphomonadaceae</taxon>
        <taxon>Hyphomonas</taxon>
    </lineage>
</organism>
<protein>
    <recommendedName>
        <fullName evidence="2">HTH LytTR-type domain-containing protein</fullName>
    </recommendedName>
</protein>
<dbReference type="GO" id="GO:0000156">
    <property type="term" value="F:phosphorelay response regulator activity"/>
    <property type="evidence" value="ECO:0007669"/>
    <property type="project" value="InterPro"/>
</dbReference>
<evidence type="ECO:0000313" key="3">
    <source>
        <dbReference type="EMBL" id="KCZ61832.1"/>
    </source>
</evidence>
<dbReference type="EMBL" id="AWFH01000012">
    <property type="protein sequence ID" value="KCZ61832.1"/>
    <property type="molecule type" value="Genomic_DNA"/>
</dbReference>
<keyword evidence="1" id="KW-0472">Membrane</keyword>
<feature type="transmembrane region" description="Helical" evidence="1">
    <location>
        <begin position="21"/>
        <end position="38"/>
    </location>
</feature>
<dbReference type="PATRIC" id="fig|1280948.3.peg.1744"/>
<gene>
    <name evidence="3" type="ORF">HY36_04560</name>
</gene>
<dbReference type="eggNOG" id="COG3279">
    <property type="taxonomic scope" value="Bacteria"/>
</dbReference>
<dbReference type="RefSeq" id="WP_035551118.1">
    <property type="nucleotide sequence ID" value="NZ_AWFH01000012.1"/>
</dbReference>
<dbReference type="InterPro" id="IPR012379">
    <property type="entry name" value="LytTR_MHYE"/>
</dbReference>
<proteinExistence type="predicted"/>
<evidence type="ECO:0000259" key="2">
    <source>
        <dbReference type="PROSITE" id="PS50930"/>
    </source>
</evidence>
<dbReference type="PROSITE" id="PS50930">
    <property type="entry name" value="HTH_LYTTR"/>
    <property type="match status" value="1"/>
</dbReference>
<dbReference type="OrthoDB" id="9781059at2"/>
<dbReference type="Gene3D" id="2.40.50.1020">
    <property type="entry name" value="LytTr DNA-binding domain"/>
    <property type="match status" value="1"/>
</dbReference>
<dbReference type="GO" id="GO:0003677">
    <property type="term" value="F:DNA binding"/>
    <property type="evidence" value="ECO:0007669"/>
    <property type="project" value="InterPro"/>
</dbReference>
<dbReference type="PANTHER" id="PTHR37299">
    <property type="entry name" value="TRANSCRIPTIONAL REGULATOR-RELATED"/>
    <property type="match status" value="1"/>
</dbReference>
<dbReference type="InterPro" id="IPR046947">
    <property type="entry name" value="LytR-like"/>
</dbReference>
<dbReference type="SMART" id="SM00850">
    <property type="entry name" value="LytTR"/>
    <property type="match status" value="1"/>
</dbReference>
<feature type="transmembrane region" description="Helical" evidence="1">
    <location>
        <begin position="58"/>
        <end position="76"/>
    </location>
</feature>
<accession>A0A059E2Q6</accession>
<keyword evidence="4" id="KW-1185">Reference proteome</keyword>
<name>A0A059E2Q6_9PROT</name>
<reference evidence="3 4" key="1">
    <citation type="journal article" date="2014" name="Antonie Van Leeuwenhoek">
        <title>Hyphomonas beringensis sp. nov. and Hyphomonas chukchiensis sp. nov., isolated from surface seawater of the Bering Sea and Chukchi Sea.</title>
        <authorList>
            <person name="Li C."/>
            <person name="Lai Q."/>
            <person name="Li G."/>
            <person name="Dong C."/>
            <person name="Wang J."/>
            <person name="Liao Y."/>
            <person name="Shao Z."/>
        </authorList>
    </citation>
    <scope>NUCLEOTIDE SEQUENCE [LARGE SCALE GENOMIC DNA]</scope>
    <source>
        <strain evidence="3 4">22II1-22F38</strain>
    </source>
</reference>
<dbReference type="InterPro" id="IPR007492">
    <property type="entry name" value="LytTR_DNA-bd_dom"/>
</dbReference>
<dbReference type="PANTHER" id="PTHR37299:SF1">
    <property type="entry name" value="STAGE 0 SPORULATION PROTEIN A HOMOLOG"/>
    <property type="match status" value="1"/>
</dbReference>
<dbReference type="Pfam" id="PF04397">
    <property type="entry name" value="LytTR"/>
    <property type="match status" value="1"/>
</dbReference>
<sequence>MEIVSTHPELEADRRADRKTWLYFACFLFASFVVESLSDQHVLLRTGDPYPNLPWLSQASSHGVILALTPFITFMLSRFPLTAEAWKVNLLVHATATIAFSVVHILAMVAIRKLLSPIIFGVPYEFGLTDVSVWLYEFRKDVLTYTLIAALFWLNRMVEQRALDERGAKRDATDLHRLTLKSGGRSYFVNAPDVISAKAAGNYVEVVTEGREYLARMTLTELSRLLQAAGDRHVRVHRSHLVNLDRVSEIVPTGEGDVTLRLDTGAEVPGSRRYRAQYEDKLAT</sequence>
<keyword evidence="1" id="KW-0812">Transmembrane</keyword>
<keyword evidence="1" id="KW-1133">Transmembrane helix</keyword>
<dbReference type="AlphaFoldDB" id="A0A059E2Q6"/>
<evidence type="ECO:0000256" key="1">
    <source>
        <dbReference type="SAM" id="Phobius"/>
    </source>
</evidence>